<evidence type="ECO:0000313" key="12">
    <source>
        <dbReference type="EMBL" id="EGL83189.1"/>
    </source>
</evidence>
<comment type="caution">
    <text evidence="12">The sequence shown here is derived from an EMBL/GenBank/DDBJ whole genome shotgun (WGS) entry which is preliminary data.</text>
</comment>
<dbReference type="GO" id="GO:0009002">
    <property type="term" value="F:serine-type D-Ala-D-Ala carboxypeptidase activity"/>
    <property type="evidence" value="ECO:0007669"/>
    <property type="project" value="InterPro"/>
</dbReference>
<feature type="active site" description="Acyl-ester intermediate" evidence="7">
    <location>
        <position position="59"/>
    </location>
</feature>
<dbReference type="InterPro" id="IPR012338">
    <property type="entry name" value="Beta-lactam/transpept-like"/>
</dbReference>
<name>F5L635_CALTT</name>
<evidence type="ECO:0000256" key="7">
    <source>
        <dbReference type="PIRSR" id="PIRSR618044-1"/>
    </source>
</evidence>
<dbReference type="RefSeq" id="WP_007504133.1">
    <property type="nucleotide sequence ID" value="NZ_AFCE01000120.1"/>
</dbReference>
<dbReference type="GO" id="GO:0009252">
    <property type="term" value="P:peptidoglycan biosynthetic process"/>
    <property type="evidence" value="ECO:0007669"/>
    <property type="project" value="UniProtKB-KW"/>
</dbReference>
<dbReference type="EMBL" id="AFCE01000120">
    <property type="protein sequence ID" value="EGL83189.1"/>
    <property type="molecule type" value="Genomic_DNA"/>
</dbReference>
<dbReference type="AlphaFoldDB" id="F5L635"/>
<sequence>MKSKQVMITALVLTLLLSLAPQKAGAELNVSAQAAILIDAESKRVLFEKNAYEPLRIASITKIMTAIVALEHGDLKDVVTASKNACSVEGSSIYLRPGEKMTLEDLLYGLILRSGNDAAVAIAEHIGGSVEGFVFLMNQKAEELGMEQTVFNNPHGLDTHEEHYSTAYDMALLTAYALQNETFATIASTRKKTAPLEGEKWDRVWYNKNRLLSMYPYADGVKTGYTQRAKRTLVSSATKDGHRLIAVTLNAPDDWNDHINMFEYGFQHYTLVTLAGEGELLKDERFERTDGHFKYLNGFRYPLREDEHLKKQIVIDPVFKQEELPAIPKPAGYVHYFLDNEEIGRVPVGFIPHEKPPSFWQRLRNLFDTLVGVVHG</sequence>
<evidence type="ECO:0000256" key="9">
    <source>
        <dbReference type="RuleBase" id="RU004016"/>
    </source>
</evidence>
<dbReference type="Pfam" id="PF00768">
    <property type="entry name" value="Peptidase_S11"/>
    <property type="match status" value="1"/>
</dbReference>
<evidence type="ECO:0000256" key="5">
    <source>
        <dbReference type="ARBA" id="ARBA00022984"/>
    </source>
</evidence>
<dbReference type="Gene3D" id="3.40.710.10">
    <property type="entry name" value="DD-peptidase/beta-lactamase superfamily"/>
    <property type="match status" value="1"/>
</dbReference>
<dbReference type="GO" id="GO:0006508">
    <property type="term" value="P:proteolysis"/>
    <property type="evidence" value="ECO:0007669"/>
    <property type="project" value="InterPro"/>
</dbReference>
<dbReference type="MEROPS" id="S11.004"/>
<dbReference type="InterPro" id="IPR018044">
    <property type="entry name" value="Peptidase_S11"/>
</dbReference>
<keyword evidence="12" id="KW-0121">Carboxypeptidase</keyword>
<evidence type="ECO:0000256" key="6">
    <source>
        <dbReference type="ARBA" id="ARBA00023316"/>
    </source>
</evidence>
<keyword evidence="4" id="KW-0133">Cell shape</keyword>
<evidence type="ECO:0000259" key="11">
    <source>
        <dbReference type="Pfam" id="PF00768"/>
    </source>
</evidence>
<feature type="signal peptide" evidence="10">
    <location>
        <begin position="1"/>
        <end position="26"/>
    </location>
</feature>
<feature type="domain" description="Peptidase S11 D-alanyl-D-alanine carboxypeptidase A N-terminal" evidence="11">
    <location>
        <begin position="26"/>
        <end position="252"/>
    </location>
</feature>
<comment type="similarity">
    <text evidence="1 9">Belongs to the peptidase S11 family.</text>
</comment>
<evidence type="ECO:0000256" key="10">
    <source>
        <dbReference type="SAM" id="SignalP"/>
    </source>
</evidence>
<dbReference type="PANTHER" id="PTHR21581">
    <property type="entry name" value="D-ALANYL-D-ALANINE CARBOXYPEPTIDASE"/>
    <property type="match status" value="1"/>
</dbReference>
<keyword evidence="3" id="KW-0378">Hydrolase</keyword>
<accession>F5L635</accession>
<feature type="active site" description="Proton acceptor" evidence="7">
    <location>
        <position position="62"/>
    </location>
</feature>
<keyword evidence="12" id="KW-0645">Protease</keyword>
<dbReference type="eggNOG" id="COG1686">
    <property type="taxonomic scope" value="Bacteria"/>
</dbReference>
<dbReference type="InterPro" id="IPR001967">
    <property type="entry name" value="Peptidase_S11_N"/>
</dbReference>
<evidence type="ECO:0000256" key="4">
    <source>
        <dbReference type="ARBA" id="ARBA00022960"/>
    </source>
</evidence>
<keyword evidence="2 10" id="KW-0732">Signal</keyword>
<evidence type="ECO:0000256" key="3">
    <source>
        <dbReference type="ARBA" id="ARBA00022801"/>
    </source>
</evidence>
<organism evidence="12 13">
    <name type="scientific">Caldalkalibacillus thermarum (strain TA2.A1)</name>
    <dbReference type="NCBI Taxonomy" id="986075"/>
    <lineage>
        <taxon>Bacteria</taxon>
        <taxon>Bacillati</taxon>
        <taxon>Bacillota</taxon>
        <taxon>Bacilli</taxon>
        <taxon>Bacillales</taxon>
        <taxon>Bacillaceae</taxon>
        <taxon>Caldalkalibacillus</taxon>
    </lineage>
</organism>
<dbReference type="GO" id="GO:0071555">
    <property type="term" value="P:cell wall organization"/>
    <property type="evidence" value="ECO:0007669"/>
    <property type="project" value="UniProtKB-KW"/>
</dbReference>
<reference evidence="12 13" key="1">
    <citation type="journal article" date="2011" name="J. Bacteriol.">
        <title>Draft genome sequence of the thermoalkaliphilic Caldalkalibacillus thermarum strain TA2.A1.</title>
        <authorList>
            <person name="Kalamorz F."/>
            <person name="Keis S."/>
            <person name="McMillan D.G."/>
            <person name="Olsson K."/>
            <person name="Stanton J.A."/>
            <person name="Stockwell P."/>
            <person name="Black M.A."/>
            <person name="Klingeman D.M."/>
            <person name="Land M.L."/>
            <person name="Han C.S."/>
            <person name="Martin S.L."/>
            <person name="Becher S.A."/>
            <person name="Peddie C.J."/>
            <person name="Morgan H.W."/>
            <person name="Matthies D."/>
            <person name="Preiss L."/>
            <person name="Meier T."/>
            <person name="Brown S.D."/>
            <person name="Cook G.M."/>
        </authorList>
    </citation>
    <scope>NUCLEOTIDE SEQUENCE [LARGE SCALE GENOMIC DNA]</scope>
    <source>
        <strain evidence="12 13">TA2.A1</strain>
    </source>
</reference>
<evidence type="ECO:0000256" key="2">
    <source>
        <dbReference type="ARBA" id="ARBA00022729"/>
    </source>
</evidence>
<dbReference type="Proteomes" id="UP000010716">
    <property type="component" value="Unassembled WGS sequence"/>
</dbReference>
<gene>
    <name evidence="12" type="ORF">CathTA2_1248</name>
</gene>
<evidence type="ECO:0000313" key="13">
    <source>
        <dbReference type="Proteomes" id="UP000010716"/>
    </source>
</evidence>
<evidence type="ECO:0000256" key="8">
    <source>
        <dbReference type="PIRSR" id="PIRSR618044-2"/>
    </source>
</evidence>
<keyword evidence="6" id="KW-0961">Cell wall biogenesis/degradation</keyword>
<feature type="active site" evidence="7">
    <location>
        <position position="114"/>
    </location>
</feature>
<proteinExistence type="inferred from homology"/>
<dbReference type="PANTHER" id="PTHR21581:SF33">
    <property type="entry name" value="D-ALANYL-D-ALANINE CARBOXYPEPTIDASE DACB"/>
    <property type="match status" value="1"/>
</dbReference>
<feature type="binding site" evidence="8">
    <location>
        <position position="222"/>
    </location>
    <ligand>
        <name>substrate</name>
    </ligand>
</feature>
<dbReference type="SUPFAM" id="SSF56601">
    <property type="entry name" value="beta-lactamase/transpeptidase-like"/>
    <property type="match status" value="1"/>
</dbReference>
<dbReference type="GO" id="GO:0008360">
    <property type="term" value="P:regulation of cell shape"/>
    <property type="evidence" value="ECO:0007669"/>
    <property type="project" value="UniProtKB-KW"/>
</dbReference>
<evidence type="ECO:0000256" key="1">
    <source>
        <dbReference type="ARBA" id="ARBA00007164"/>
    </source>
</evidence>
<feature type="chain" id="PRO_5003329434" evidence="10">
    <location>
        <begin position="27"/>
        <end position="376"/>
    </location>
</feature>
<keyword evidence="5" id="KW-0573">Peptidoglycan synthesis</keyword>
<dbReference type="PRINTS" id="PR00725">
    <property type="entry name" value="DADACBPTASE1"/>
</dbReference>
<protein>
    <submittedName>
        <fullName evidence="12">Peptidase S11 D-alanyl-D-alanine carboxypeptidase 1</fullName>
    </submittedName>
</protein>